<accession>A0A238UB29</accession>
<evidence type="ECO:0000256" key="5">
    <source>
        <dbReference type="ARBA" id="ARBA00019378"/>
    </source>
</evidence>
<evidence type="ECO:0000256" key="6">
    <source>
        <dbReference type="ARBA" id="ARBA00022532"/>
    </source>
</evidence>
<dbReference type="PANTHER" id="PTHR43160:SF3">
    <property type="entry name" value="ACONITATE HYDRATASE, MITOCHONDRIAL"/>
    <property type="match status" value="1"/>
</dbReference>
<keyword evidence="10" id="KW-0411">Iron-sulfur</keyword>
<dbReference type="Pfam" id="PF00330">
    <property type="entry name" value="Aconitase"/>
    <property type="match status" value="1"/>
</dbReference>
<evidence type="ECO:0000256" key="10">
    <source>
        <dbReference type="ARBA" id="ARBA00023014"/>
    </source>
</evidence>
<evidence type="ECO:0000259" key="16">
    <source>
        <dbReference type="Pfam" id="PF00330"/>
    </source>
</evidence>
<dbReference type="GO" id="GO:0003994">
    <property type="term" value="F:aconitate hydratase activity"/>
    <property type="evidence" value="ECO:0007669"/>
    <property type="project" value="UniProtKB-EC"/>
</dbReference>
<dbReference type="KEGG" id="tje:TJEJU_2502"/>
<keyword evidence="6" id="KW-0816">Tricarboxylic acid cycle</keyword>
<comment type="pathway">
    <text evidence="2">Carbohydrate metabolism; tricarboxylic acid cycle; isocitrate from oxaloacetate: step 2/2.</text>
</comment>
<dbReference type="GO" id="GO:0005829">
    <property type="term" value="C:cytosol"/>
    <property type="evidence" value="ECO:0007669"/>
    <property type="project" value="TreeGrafter"/>
</dbReference>
<dbReference type="SUPFAM" id="SSF53732">
    <property type="entry name" value="Aconitase iron-sulfur domain"/>
    <property type="match status" value="1"/>
</dbReference>
<keyword evidence="7" id="KW-0479">Metal-binding</keyword>
<protein>
    <recommendedName>
        <fullName evidence="5">Aconitate hydratase A</fullName>
        <ecNumber evidence="4">4.2.1.3</ecNumber>
    </recommendedName>
    <alternativeName>
        <fullName evidence="13">Citrate hydro-lyase</fullName>
    </alternativeName>
    <alternativeName>
        <fullName evidence="15">Iron-responsive protein-like</fullName>
    </alternativeName>
    <alternativeName>
        <fullName evidence="14">RNA-binding protein</fullName>
    </alternativeName>
</protein>
<dbReference type="FunFam" id="3.30.499.10:FF:000004">
    <property type="entry name" value="Aconitate hydratase, mitochondrial"/>
    <property type="match status" value="1"/>
</dbReference>
<evidence type="ECO:0000256" key="7">
    <source>
        <dbReference type="ARBA" id="ARBA00022723"/>
    </source>
</evidence>
<evidence type="ECO:0000256" key="1">
    <source>
        <dbReference type="ARBA" id="ARBA00001966"/>
    </source>
</evidence>
<keyword evidence="19" id="KW-1185">Reference proteome</keyword>
<dbReference type="InterPro" id="IPR018136">
    <property type="entry name" value="Aconitase_4Fe-4S_BS"/>
</dbReference>
<dbReference type="Gene3D" id="3.30.499.10">
    <property type="entry name" value="Aconitase, domain 3"/>
    <property type="match status" value="2"/>
</dbReference>
<evidence type="ECO:0000313" key="19">
    <source>
        <dbReference type="Proteomes" id="UP000215214"/>
    </source>
</evidence>
<dbReference type="NCBIfam" id="TIGR01340">
    <property type="entry name" value="aconitase_mito"/>
    <property type="match status" value="1"/>
</dbReference>
<dbReference type="OrthoDB" id="9764318at2"/>
<evidence type="ECO:0000313" key="18">
    <source>
        <dbReference type="EMBL" id="SNR16186.1"/>
    </source>
</evidence>
<organism evidence="18 19">
    <name type="scientific">Tenacibaculum jejuense</name>
    <dbReference type="NCBI Taxonomy" id="584609"/>
    <lineage>
        <taxon>Bacteria</taxon>
        <taxon>Pseudomonadati</taxon>
        <taxon>Bacteroidota</taxon>
        <taxon>Flavobacteriia</taxon>
        <taxon>Flavobacteriales</taxon>
        <taxon>Flavobacteriaceae</taxon>
        <taxon>Tenacibaculum</taxon>
    </lineage>
</organism>
<keyword evidence="9" id="KW-0408">Iron</keyword>
<dbReference type="Gene3D" id="3.20.19.10">
    <property type="entry name" value="Aconitase, domain 4"/>
    <property type="match status" value="1"/>
</dbReference>
<dbReference type="Gene3D" id="3.40.1060.10">
    <property type="entry name" value="Aconitase, Domain 2"/>
    <property type="match status" value="1"/>
</dbReference>
<dbReference type="SUPFAM" id="SSF52016">
    <property type="entry name" value="LeuD/IlvD-like"/>
    <property type="match status" value="1"/>
</dbReference>
<gene>
    <name evidence="18" type="primary">acnA</name>
    <name evidence="18" type="ORF">TJEJU_2502</name>
</gene>
<name>A0A238UB29_9FLAO</name>
<dbReference type="InterPro" id="IPR000573">
    <property type="entry name" value="AconitaseA/IPMdHydase_ssu_swvl"/>
</dbReference>
<dbReference type="EC" id="4.2.1.3" evidence="4"/>
<dbReference type="GO" id="GO:0046872">
    <property type="term" value="F:metal ion binding"/>
    <property type="evidence" value="ECO:0007669"/>
    <property type="project" value="UniProtKB-KW"/>
</dbReference>
<evidence type="ECO:0000256" key="12">
    <source>
        <dbReference type="ARBA" id="ARBA00023501"/>
    </source>
</evidence>
<dbReference type="GO" id="GO:0051539">
    <property type="term" value="F:4 iron, 4 sulfur cluster binding"/>
    <property type="evidence" value="ECO:0007669"/>
    <property type="project" value="InterPro"/>
</dbReference>
<evidence type="ECO:0000256" key="4">
    <source>
        <dbReference type="ARBA" id="ARBA00012926"/>
    </source>
</evidence>
<dbReference type="PANTHER" id="PTHR43160">
    <property type="entry name" value="ACONITATE HYDRATASE B"/>
    <property type="match status" value="1"/>
</dbReference>
<dbReference type="InterPro" id="IPR015932">
    <property type="entry name" value="Aconitase_dom2"/>
</dbReference>
<dbReference type="AlphaFoldDB" id="A0A238UB29"/>
<comment type="similarity">
    <text evidence="3">Belongs to the aconitase/IPM isomerase family.</text>
</comment>
<evidence type="ECO:0000256" key="14">
    <source>
        <dbReference type="ARBA" id="ARBA00031081"/>
    </source>
</evidence>
<evidence type="ECO:0000256" key="2">
    <source>
        <dbReference type="ARBA" id="ARBA00004717"/>
    </source>
</evidence>
<feature type="domain" description="Aconitase/3-isopropylmalate dehydratase large subunit alpha/beta/alpha" evidence="16">
    <location>
        <begin position="35"/>
        <end position="479"/>
    </location>
</feature>
<feature type="domain" description="Aconitase A/isopropylmalate dehydratase small subunit swivel" evidence="17">
    <location>
        <begin position="558"/>
        <end position="687"/>
    </location>
</feature>
<comment type="catalytic activity">
    <reaction evidence="12">
        <text>citrate = D-threo-isocitrate</text>
        <dbReference type="Rhea" id="RHEA:10336"/>
        <dbReference type="ChEBI" id="CHEBI:15562"/>
        <dbReference type="ChEBI" id="CHEBI:16947"/>
        <dbReference type="EC" id="4.2.1.3"/>
    </reaction>
</comment>
<dbReference type="InterPro" id="IPR001030">
    <property type="entry name" value="Acoase/IPM_deHydtase_lsu_aba"/>
</dbReference>
<dbReference type="UniPathway" id="UPA00223">
    <property type="reaction ID" value="UER00718"/>
</dbReference>
<keyword evidence="8" id="KW-0809">Transit peptide</keyword>
<dbReference type="RefSeq" id="WP_095072546.1">
    <property type="nucleotide sequence ID" value="NZ_LT899436.1"/>
</dbReference>
<dbReference type="InterPro" id="IPR036008">
    <property type="entry name" value="Aconitase_4Fe-4S_dom"/>
</dbReference>
<dbReference type="PROSITE" id="PS00450">
    <property type="entry name" value="ACONITASE_1"/>
    <property type="match status" value="1"/>
</dbReference>
<comment type="cofactor">
    <cofactor evidence="1">
        <name>[4Fe-4S] cluster</name>
        <dbReference type="ChEBI" id="CHEBI:49883"/>
    </cofactor>
</comment>
<dbReference type="InterPro" id="IPR015928">
    <property type="entry name" value="Aconitase/3IPM_dehydase_swvl"/>
</dbReference>
<dbReference type="FunFam" id="3.20.19.10:FF:000002">
    <property type="entry name" value="Aconitate hydratase, mitochondrial"/>
    <property type="match status" value="1"/>
</dbReference>
<dbReference type="EMBL" id="LT899436">
    <property type="protein sequence ID" value="SNR16186.1"/>
    <property type="molecule type" value="Genomic_DNA"/>
</dbReference>
<dbReference type="Pfam" id="PF00694">
    <property type="entry name" value="Aconitase_C"/>
    <property type="match status" value="1"/>
</dbReference>
<evidence type="ECO:0000256" key="15">
    <source>
        <dbReference type="ARBA" id="ARBA00031977"/>
    </source>
</evidence>
<evidence type="ECO:0000256" key="8">
    <source>
        <dbReference type="ARBA" id="ARBA00022946"/>
    </source>
</evidence>
<sequence>MAFDIDMIKEVYGKVVERVDAARKITGKPLTLAEKILYTHLWDGNPSKAFQRGKDYVDFAPDRVACQDATAQMALLQFMQAGKDKVAVPTTVHCDHLIQAKEGASTDLQNALNISNEVFNFLESVSNKYGIGFWKPGAGIIHQVVLENYAFPGGMMIGTDSHTVNAGGLGMVAIGVGGADAVDVMAGMPWELKFPKLIGVKLTGKLSGWTAPKDVILKVAEILTVKGGTGAIVEYFGPGATGMSCTGKGTICNMGAEIGATTSTFGYDDSMERYLRATDRADVADAANEIKDYLTADAEVYANPEQYFDQVIEINLSELQPLLNGPFTPDLSTPAGPEMTEKANANDWPLKVEWGLIGSCTNSSYEDLSRASSIAQQALDKGLKTKAEFGINPGSEQVRYTAERDGILGVFEKLDATIFTNACGPCIGQWARYKDPKNAPKNSIVHSFNRNFAKRADGNPNTHAFVASPELVAAIAIAGRLDFNPITDTLINENGEEVKLDEPTGWELPPKGFEVKENGYLEPVADGSGVEVVVDPNSERLELLTPFTPIGNEIKGAKLLIKAYGKCTTDHISMAGPWLRYRGHLDNISNNCLIGAVNAYNKQTNFVKSQINGEYDAVPATQRAYKAAGIPTVVVGDHNYGEGSSREHAAMEPRHLGVVAVIVKSFARIHETNLKKQGMLGLTFDNESDYDLIQEDDTFNFLDLNEFAPDKQLTIEVAHADGSKDEIKVNHTYNQSQIEWYNEGSALNLIKKQNA</sequence>
<evidence type="ECO:0000256" key="3">
    <source>
        <dbReference type="ARBA" id="ARBA00007185"/>
    </source>
</evidence>
<dbReference type="NCBIfam" id="NF005558">
    <property type="entry name" value="PRK07229.1"/>
    <property type="match status" value="1"/>
</dbReference>
<proteinExistence type="inferred from homology"/>
<dbReference type="FunFam" id="3.40.1060.10:FF:000001">
    <property type="entry name" value="Aconitate hydratase, mitochondrial"/>
    <property type="match status" value="1"/>
</dbReference>
<evidence type="ECO:0000259" key="17">
    <source>
        <dbReference type="Pfam" id="PF00694"/>
    </source>
</evidence>
<dbReference type="InterPro" id="IPR050926">
    <property type="entry name" value="Aconitase/IPM_isomerase"/>
</dbReference>
<evidence type="ECO:0000256" key="9">
    <source>
        <dbReference type="ARBA" id="ARBA00023004"/>
    </source>
</evidence>
<dbReference type="PRINTS" id="PR00415">
    <property type="entry name" value="ACONITASE"/>
</dbReference>
<evidence type="ECO:0000256" key="13">
    <source>
        <dbReference type="ARBA" id="ARBA00029682"/>
    </source>
</evidence>
<evidence type="ECO:0000256" key="11">
    <source>
        <dbReference type="ARBA" id="ARBA00023239"/>
    </source>
</evidence>
<dbReference type="GO" id="GO:0006099">
    <property type="term" value="P:tricarboxylic acid cycle"/>
    <property type="evidence" value="ECO:0007669"/>
    <property type="project" value="UniProtKB-UniPathway"/>
</dbReference>
<dbReference type="InterPro" id="IPR006248">
    <property type="entry name" value="Aconitase_mito-like"/>
</dbReference>
<dbReference type="Proteomes" id="UP000215214">
    <property type="component" value="Chromosome TJEJU"/>
</dbReference>
<keyword evidence="11 18" id="KW-0456">Lyase</keyword>
<reference evidence="18 19" key="1">
    <citation type="submission" date="2017-07" db="EMBL/GenBank/DDBJ databases">
        <authorList>
            <person name="Sun Z.S."/>
            <person name="Albrecht U."/>
            <person name="Echele G."/>
            <person name="Lee C.C."/>
        </authorList>
    </citation>
    <scope>NUCLEOTIDE SEQUENCE [LARGE SCALE GENOMIC DNA]</scope>
    <source>
        <strain evidence="19">type strain: KCTC 22618</strain>
    </source>
</reference>
<dbReference type="InterPro" id="IPR015931">
    <property type="entry name" value="Acnase/IPM_dHydase_lsu_aba_1/3"/>
</dbReference>